<reference evidence="2 3" key="1">
    <citation type="journal article" date="2012" name="PLoS Pathog.">
        <title>Diverse lifestyles and strategies of plant pathogenesis encoded in the genomes of eighteen Dothideomycetes fungi.</title>
        <authorList>
            <person name="Ohm R.A."/>
            <person name="Feau N."/>
            <person name="Henrissat B."/>
            <person name="Schoch C.L."/>
            <person name="Horwitz B.A."/>
            <person name="Barry K.W."/>
            <person name="Condon B.J."/>
            <person name="Copeland A.C."/>
            <person name="Dhillon B."/>
            <person name="Glaser F."/>
            <person name="Hesse C.N."/>
            <person name="Kosti I."/>
            <person name="LaButti K."/>
            <person name="Lindquist E.A."/>
            <person name="Lucas S."/>
            <person name="Salamov A.A."/>
            <person name="Bradshaw R.E."/>
            <person name="Ciuffetti L."/>
            <person name="Hamelin R.C."/>
            <person name="Kema G.H.J."/>
            <person name="Lawrence C."/>
            <person name="Scott J.A."/>
            <person name="Spatafora J.W."/>
            <person name="Turgeon B.G."/>
            <person name="de Wit P.J.G.M."/>
            <person name="Zhong S."/>
            <person name="Goodwin S.B."/>
            <person name="Grigoriev I.V."/>
        </authorList>
    </citation>
    <scope>NUCLEOTIDE SEQUENCE [LARGE SCALE GENOMIC DNA]</scope>
    <source>
        <strain evidence="2 3">UAMH 10762</strain>
    </source>
</reference>
<dbReference type="STRING" id="717646.M2MM59"/>
<dbReference type="KEGG" id="bcom:BAUCODRAFT_403416"/>
<proteinExistence type="predicted"/>
<dbReference type="PROSITE" id="PS50882">
    <property type="entry name" value="YTH"/>
    <property type="match status" value="1"/>
</dbReference>
<dbReference type="HOGENOM" id="CLU_1610453_0_0_1"/>
<dbReference type="eggNOG" id="KOG1901">
    <property type="taxonomic scope" value="Eukaryota"/>
</dbReference>
<dbReference type="AlphaFoldDB" id="M2MM59"/>
<organism evidence="2 3">
    <name type="scientific">Baudoinia panamericana (strain UAMH 10762)</name>
    <name type="common">Angels' share fungus</name>
    <name type="synonym">Baudoinia compniacensis (strain UAMH 10762)</name>
    <dbReference type="NCBI Taxonomy" id="717646"/>
    <lineage>
        <taxon>Eukaryota</taxon>
        <taxon>Fungi</taxon>
        <taxon>Dikarya</taxon>
        <taxon>Ascomycota</taxon>
        <taxon>Pezizomycotina</taxon>
        <taxon>Dothideomycetes</taxon>
        <taxon>Dothideomycetidae</taxon>
        <taxon>Mycosphaerellales</taxon>
        <taxon>Teratosphaeriaceae</taxon>
        <taxon>Baudoinia</taxon>
    </lineage>
</organism>
<gene>
    <name evidence="2" type="ORF">BAUCODRAFT_403416</name>
</gene>
<evidence type="ECO:0000313" key="2">
    <source>
        <dbReference type="EMBL" id="EMC97771.1"/>
    </source>
</evidence>
<dbReference type="GeneID" id="19113969"/>
<dbReference type="GO" id="GO:0003723">
    <property type="term" value="F:RNA binding"/>
    <property type="evidence" value="ECO:0007669"/>
    <property type="project" value="InterPro"/>
</dbReference>
<protein>
    <recommendedName>
        <fullName evidence="1">YTH domain-containing protein</fullName>
    </recommendedName>
</protein>
<accession>M2MM59</accession>
<dbReference type="EMBL" id="KB445553">
    <property type="protein sequence ID" value="EMC97771.1"/>
    <property type="molecule type" value="Genomic_DNA"/>
</dbReference>
<evidence type="ECO:0000259" key="1">
    <source>
        <dbReference type="PROSITE" id="PS50882"/>
    </source>
</evidence>
<dbReference type="Pfam" id="PF04146">
    <property type="entry name" value="YTH"/>
    <property type="match status" value="1"/>
</dbReference>
<dbReference type="InterPro" id="IPR007275">
    <property type="entry name" value="YTH_domain"/>
</dbReference>
<evidence type="ECO:0000313" key="3">
    <source>
        <dbReference type="Proteomes" id="UP000011761"/>
    </source>
</evidence>
<dbReference type="Proteomes" id="UP000011761">
    <property type="component" value="Unassembled WGS sequence"/>
</dbReference>
<sequence>MADDNSSEVSDAISDHYLERNPELAGMTPVIFRQDPHSRSFKRLAMAAGGHMEEAFAGAYDIINSINPEVFQMPFGTRVVNIKTDFSDNIIFGAKKGQWATLEKVSERIMKLYEARKHSSEQVLFLFAVNGSKQFCGLARMSGPWDRNGRIDGWLEKESSAPSLG</sequence>
<dbReference type="RefSeq" id="XP_007674724.1">
    <property type="nucleotide sequence ID" value="XM_007676534.1"/>
</dbReference>
<dbReference type="Gene3D" id="3.10.590.10">
    <property type="entry name" value="ph1033 like domains"/>
    <property type="match status" value="1"/>
</dbReference>
<keyword evidence="3" id="KW-1185">Reference proteome</keyword>
<feature type="domain" description="YTH" evidence="1">
    <location>
        <begin position="77"/>
        <end position="165"/>
    </location>
</feature>
<dbReference type="OrthoDB" id="306690at2759"/>
<name>M2MM59_BAUPA</name>